<evidence type="ECO:0000313" key="2">
    <source>
        <dbReference type="EMBL" id="AIL44419.1"/>
    </source>
</evidence>
<keyword evidence="1" id="KW-0472">Membrane</keyword>
<dbReference type="Proteomes" id="UP000028933">
    <property type="component" value="Chromosome"/>
</dbReference>
<reference evidence="2" key="2">
    <citation type="journal article" date="2015" name="Genome Biol. Evol.">
        <title>Complete Genome Sequence and Transcriptomic Analysis of the Novel Pathogen Elizabethkingia anophelis in Response to Oxidative Stress.</title>
        <authorList>
            <person name="Li Y."/>
            <person name="Liu Y."/>
            <person name="Chew S.C."/>
            <person name="Tay M."/>
            <person name="Salido M.M."/>
            <person name="Teo J."/>
            <person name="Lauro F.M."/>
            <person name="Givskov M."/>
            <person name="Yang L."/>
        </authorList>
    </citation>
    <scope>NUCLEOTIDE SEQUENCE</scope>
    <source>
        <strain evidence="2">NUHP1</strain>
    </source>
</reference>
<dbReference type="STRING" id="1338011.BD94_0644"/>
<organism evidence="2 3">
    <name type="scientific">Elizabethkingia anophelis NUHP1</name>
    <dbReference type="NCBI Taxonomy" id="1338011"/>
    <lineage>
        <taxon>Bacteria</taxon>
        <taxon>Pseudomonadati</taxon>
        <taxon>Bacteroidota</taxon>
        <taxon>Flavobacteriia</taxon>
        <taxon>Flavobacteriales</taxon>
        <taxon>Weeksellaceae</taxon>
        <taxon>Elizabethkingia</taxon>
    </lineage>
</organism>
<sequence>MVDKKKLLTEENFILFTIILATLVVILFIVNQGTSKKNSSIIQKNISYNIYSLKGKDQFNGAFFLGTGRINTEEYYVFFSKDENKGGFFKDKIPVGGTLLVEKDTVPHVVRNYAIETTTKETFLNGKKVTIDTIVYSNSLFARPVPKSIGYEYILVVPPGTITENQIYEPL</sequence>
<protein>
    <submittedName>
        <fullName evidence="2">Uncharacterized protein</fullName>
    </submittedName>
</protein>
<dbReference type="EMBL" id="CP007547">
    <property type="protein sequence ID" value="AIL44419.1"/>
    <property type="molecule type" value="Genomic_DNA"/>
</dbReference>
<dbReference type="HOGENOM" id="CLU_1560541_0_0_10"/>
<proteinExistence type="predicted"/>
<keyword evidence="1" id="KW-1133">Transmembrane helix</keyword>
<gene>
    <name evidence="2" type="ORF">BD94_0644</name>
</gene>
<evidence type="ECO:0000256" key="1">
    <source>
        <dbReference type="SAM" id="Phobius"/>
    </source>
</evidence>
<dbReference type="AlphaFoldDB" id="A0A077EE28"/>
<accession>A0A077EE28</accession>
<name>A0A077EE28_9FLAO</name>
<reference evidence="2" key="1">
    <citation type="journal article" date="2013" name="Lancet">
        <title>First case of E anophelis outbreak in an intensive-care unit.</title>
        <authorList>
            <person name="Teo J."/>
            <person name="Tan S.Y."/>
            <person name="Tay M."/>
            <person name="Ding Y."/>
            <person name="Kjelleberg S."/>
            <person name="Givskov M."/>
            <person name="Lin R.T."/>
            <person name="Yang L."/>
        </authorList>
    </citation>
    <scope>NUCLEOTIDE SEQUENCE [LARGE SCALE GENOMIC DNA]</scope>
    <source>
        <strain evidence="2">NUHP1</strain>
    </source>
</reference>
<feature type="transmembrane region" description="Helical" evidence="1">
    <location>
        <begin position="12"/>
        <end position="30"/>
    </location>
</feature>
<evidence type="ECO:0000313" key="3">
    <source>
        <dbReference type="Proteomes" id="UP000028933"/>
    </source>
</evidence>
<dbReference type="KEGG" id="eao:BD94_0644"/>
<keyword evidence="1" id="KW-0812">Transmembrane</keyword>
<dbReference type="RefSeq" id="WP_024564954.1">
    <property type="nucleotide sequence ID" value="NZ_CP007547.1"/>
</dbReference>